<gene>
    <name evidence="1" type="ORF">TAV2_LOCUS16967</name>
</gene>
<evidence type="ECO:0000313" key="1">
    <source>
        <dbReference type="EMBL" id="CAH2065131.1"/>
    </source>
</evidence>
<organism evidence="1 2">
    <name type="scientific">Thlaspi arvense</name>
    <name type="common">Field penny-cress</name>
    <dbReference type="NCBI Taxonomy" id="13288"/>
    <lineage>
        <taxon>Eukaryota</taxon>
        <taxon>Viridiplantae</taxon>
        <taxon>Streptophyta</taxon>
        <taxon>Embryophyta</taxon>
        <taxon>Tracheophyta</taxon>
        <taxon>Spermatophyta</taxon>
        <taxon>Magnoliopsida</taxon>
        <taxon>eudicotyledons</taxon>
        <taxon>Gunneridae</taxon>
        <taxon>Pentapetalae</taxon>
        <taxon>rosids</taxon>
        <taxon>malvids</taxon>
        <taxon>Brassicales</taxon>
        <taxon>Brassicaceae</taxon>
        <taxon>Thlaspideae</taxon>
        <taxon>Thlaspi</taxon>
    </lineage>
</organism>
<dbReference type="EMBL" id="OU466861">
    <property type="protein sequence ID" value="CAH2065131.1"/>
    <property type="molecule type" value="Genomic_DNA"/>
</dbReference>
<keyword evidence="2" id="KW-1185">Reference proteome</keyword>
<protein>
    <submittedName>
        <fullName evidence="1">Uncharacterized protein</fullName>
    </submittedName>
</protein>
<feature type="non-terminal residue" evidence="1">
    <location>
        <position position="251"/>
    </location>
</feature>
<name>A0AAU9SCH9_THLAR</name>
<accession>A0AAU9SCH9</accession>
<sequence>MILIDTNDHKIHTTVKKDHLISLTHSSHKVVQIFSLTLLILQNNQSPLKNYFPCNNRQPWLNCYCKWERHTQANDDRLPVRLWSPFATNVSDAFQTYGQQSLIIVLRFVKIKRIVAFPMLTMCWGSPLIRRCLRLNHFFSSKLPRDDLALAIVDSKPLTLVNGVSENNDFFIHTPRKTIVENCILMCTIAKIDADMGWCYLGCNVCSKKVLRVLNDDFNQEYVDDFLRFSYYCNKFKTDNLKILPKYESLY</sequence>
<proteinExistence type="predicted"/>
<reference evidence="1 2" key="1">
    <citation type="submission" date="2022-03" db="EMBL/GenBank/DDBJ databases">
        <authorList>
            <person name="Nunn A."/>
            <person name="Chopra R."/>
            <person name="Nunn A."/>
            <person name="Contreras Garrido A."/>
        </authorList>
    </citation>
    <scope>NUCLEOTIDE SEQUENCE [LARGE SCALE GENOMIC DNA]</scope>
</reference>
<dbReference type="AlphaFoldDB" id="A0AAU9SCH9"/>
<dbReference type="Proteomes" id="UP000836841">
    <property type="component" value="Chromosome 5"/>
</dbReference>
<evidence type="ECO:0000313" key="2">
    <source>
        <dbReference type="Proteomes" id="UP000836841"/>
    </source>
</evidence>